<organism evidence="2 3">
    <name type="scientific">Eragrostis curvula</name>
    <name type="common">weeping love grass</name>
    <dbReference type="NCBI Taxonomy" id="38414"/>
    <lineage>
        <taxon>Eukaryota</taxon>
        <taxon>Viridiplantae</taxon>
        <taxon>Streptophyta</taxon>
        <taxon>Embryophyta</taxon>
        <taxon>Tracheophyta</taxon>
        <taxon>Spermatophyta</taxon>
        <taxon>Magnoliopsida</taxon>
        <taxon>Liliopsida</taxon>
        <taxon>Poales</taxon>
        <taxon>Poaceae</taxon>
        <taxon>PACMAD clade</taxon>
        <taxon>Chloridoideae</taxon>
        <taxon>Eragrostideae</taxon>
        <taxon>Eragrostidinae</taxon>
        <taxon>Eragrostis</taxon>
    </lineage>
</organism>
<evidence type="ECO:0000256" key="1">
    <source>
        <dbReference type="SAM" id="MobiDB-lite"/>
    </source>
</evidence>
<feature type="non-terminal residue" evidence="2">
    <location>
        <position position="1"/>
    </location>
</feature>
<sequence>MEVWGVPDLRDLNLSLLGSWVKRYFLDEGKLWREVIDFKYRTESPNVLNCQDREASQFWKGVMWAAKAVQLGYRWRVGNGRKVRFWEDNWLGSSSLLVQYWDLYVIVNERSKTIAEIWDGINLKCTFRRCVDSNLMRRWEEVLQIASTIVLTDEEDKPIWQYTPNGIYSSQSMYGIINFRVAKRLWSELDDLFKLGVISSFDKLATYWLSKWEMERYEVFMVPNPGTAQELEDIVSSQVRGGVLDKMCPAGGDLGKTGETEAANLMEEQEEWWALTPEINDADAGVESQPDEESQGVEPWPEQHSFGQIGGICMHGATRVYVE</sequence>
<accession>A0A5J9SJT3</accession>
<feature type="region of interest" description="Disordered" evidence="1">
    <location>
        <begin position="283"/>
        <end position="305"/>
    </location>
</feature>
<evidence type="ECO:0008006" key="4">
    <source>
        <dbReference type="Google" id="ProtNLM"/>
    </source>
</evidence>
<evidence type="ECO:0000313" key="3">
    <source>
        <dbReference type="Proteomes" id="UP000324897"/>
    </source>
</evidence>
<dbReference type="PANTHER" id="PTHR36617">
    <property type="entry name" value="PROTEIN, PUTATIVE-RELATED"/>
    <property type="match status" value="1"/>
</dbReference>
<dbReference type="OrthoDB" id="689430at2759"/>
<reference evidence="2 3" key="1">
    <citation type="journal article" date="2019" name="Sci. Rep.">
        <title>A high-quality genome of Eragrostis curvula grass provides insights into Poaceae evolution and supports new strategies to enhance forage quality.</title>
        <authorList>
            <person name="Carballo J."/>
            <person name="Santos B.A.C.M."/>
            <person name="Zappacosta D."/>
            <person name="Garbus I."/>
            <person name="Selva J.P."/>
            <person name="Gallo C.A."/>
            <person name="Diaz A."/>
            <person name="Albertini E."/>
            <person name="Caccamo M."/>
            <person name="Echenique V."/>
        </authorList>
    </citation>
    <scope>NUCLEOTIDE SEQUENCE [LARGE SCALE GENOMIC DNA]</scope>
    <source>
        <strain evidence="3">cv. Victoria</strain>
        <tissue evidence="2">Leaf</tissue>
    </source>
</reference>
<gene>
    <name evidence="2" type="ORF">EJB05_55412</name>
</gene>
<dbReference type="Gramene" id="TVT99236">
    <property type="protein sequence ID" value="TVT99236"/>
    <property type="gene ID" value="EJB05_55412"/>
</dbReference>
<protein>
    <recommendedName>
        <fullName evidence="4">Reverse transcriptase zinc-binding domain-containing protein</fullName>
    </recommendedName>
</protein>
<dbReference type="Proteomes" id="UP000324897">
    <property type="component" value="Unassembled WGS sequence"/>
</dbReference>
<dbReference type="AlphaFoldDB" id="A0A5J9SJT3"/>
<dbReference type="PANTHER" id="PTHR36617:SF15">
    <property type="entry name" value="REVERSE TRANSCRIPTASE ZINC-BINDING DOMAIN-CONTAINING PROTEIN"/>
    <property type="match status" value="1"/>
</dbReference>
<comment type="caution">
    <text evidence="2">The sequence shown here is derived from an EMBL/GenBank/DDBJ whole genome shotgun (WGS) entry which is preliminary data.</text>
</comment>
<evidence type="ECO:0000313" key="2">
    <source>
        <dbReference type="EMBL" id="TVT99236.1"/>
    </source>
</evidence>
<keyword evidence="3" id="KW-1185">Reference proteome</keyword>
<name>A0A5J9SJT3_9POAL</name>
<proteinExistence type="predicted"/>
<dbReference type="EMBL" id="RWGY01000741">
    <property type="protein sequence ID" value="TVT99236.1"/>
    <property type="molecule type" value="Genomic_DNA"/>
</dbReference>